<evidence type="ECO:0000313" key="2">
    <source>
        <dbReference type="WBParaSite" id="JU765_v2.g14113.t1"/>
    </source>
</evidence>
<dbReference type="Proteomes" id="UP000887576">
    <property type="component" value="Unplaced"/>
</dbReference>
<accession>A0AC34Q8I3</accession>
<name>A0AC34Q8I3_9BILA</name>
<sequence>MSCFPFRSCIECLQGPSFSATESYARLQEEAHSVKLDTSFMGPGVVLLKSGSRICGAGGALATAAIVQNKAYFQINIQQSGIWGVGVATRKADLSKAPVVENAWMLHHDGRVLANGDEIGTIDVELNEGDNIGISFDHIDLKFYKGEEELPISIPNIRGQVYPCAFVDDSAILDFKFRTFDLNPPRGFEEIMFEQTLL</sequence>
<dbReference type="WBParaSite" id="JU765_v2.g14113.t1">
    <property type="protein sequence ID" value="JU765_v2.g14113.t1"/>
    <property type="gene ID" value="JU765_v2.g14113"/>
</dbReference>
<proteinExistence type="predicted"/>
<evidence type="ECO:0000313" key="1">
    <source>
        <dbReference type="Proteomes" id="UP000887576"/>
    </source>
</evidence>
<organism evidence="1 2">
    <name type="scientific">Panagrolaimus sp. JU765</name>
    <dbReference type="NCBI Taxonomy" id="591449"/>
    <lineage>
        <taxon>Eukaryota</taxon>
        <taxon>Metazoa</taxon>
        <taxon>Ecdysozoa</taxon>
        <taxon>Nematoda</taxon>
        <taxon>Chromadorea</taxon>
        <taxon>Rhabditida</taxon>
        <taxon>Tylenchina</taxon>
        <taxon>Panagrolaimomorpha</taxon>
        <taxon>Panagrolaimoidea</taxon>
        <taxon>Panagrolaimidae</taxon>
        <taxon>Panagrolaimus</taxon>
    </lineage>
</organism>
<reference evidence="2" key="1">
    <citation type="submission" date="2022-11" db="UniProtKB">
        <authorList>
            <consortium name="WormBaseParasite"/>
        </authorList>
    </citation>
    <scope>IDENTIFICATION</scope>
</reference>
<protein>
    <submittedName>
        <fullName evidence="2">SPRY domain-containing protein</fullName>
    </submittedName>
</protein>